<dbReference type="InterPro" id="IPR038488">
    <property type="entry name" value="Integrase_DNA-bd_sf"/>
</dbReference>
<dbReference type="AlphaFoldDB" id="A0A3P4B7H0"/>
<dbReference type="EMBL" id="UWPJ01000024">
    <property type="protein sequence ID" value="VCU71105.1"/>
    <property type="molecule type" value="Genomic_DNA"/>
</dbReference>
<name>A0A3P4B7H0_9BURK</name>
<evidence type="ECO:0000259" key="3">
    <source>
        <dbReference type="Pfam" id="PF13356"/>
    </source>
</evidence>
<accession>A0A3P4B7H0</accession>
<dbReference type="Pfam" id="PF13356">
    <property type="entry name" value="Arm-DNA-bind_3"/>
    <property type="match status" value="1"/>
</dbReference>
<evidence type="ECO:0000313" key="5">
    <source>
        <dbReference type="Proteomes" id="UP000277294"/>
    </source>
</evidence>
<keyword evidence="5" id="KW-1185">Reference proteome</keyword>
<evidence type="ECO:0000256" key="1">
    <source>
        <dbReference type="ARBA" id="ARBA00008857"/>
    </source>
</evidence>
<proteinExistence type="inferred from homology"/>
<dbReference type="PANTHER" id="PTHR30629">
    <property type="entry name" value="PROPHAGE INTEGRASE"/>
    <property type="match status" value="1"/>
</dbReference>
<keyword evidence="2" id="KW-0229">DNA integration</keyword>
<comment type="similarity">
    <text evidence="1">Belongs to the 'phage' integrase family.</text>
</comment>
<dbReference type="InterPro" id="IPR025166">
    <property type="entry name" value="Integrase_DNA_bind_dom"/>
</dbReference>
<protein>
    <submittedName>
        <fullName evidence="4">Prophage CPS-53 integrase</fullName>
    </submittedName>
</protein>
<dbReference type="GO" id="GO:0015074">
    <property type="term" value="P:DNA integration"/>
    <property type="evidence" value="ECO:0007669"/>
    <property type="project" value="UniProtKB-KW"/>
</dbReference>
<dbReference type="OrthoDB" id="9775880at2"/>
<dbReference type="InterPro" id="IPR050808">
    <property type="entry name" value="Phage_Integrase"/>
</dbReference>
<feature type="domain" description="Integrase DNA-binding" evidence="3">
    <location>
        <begin position="4"/>
        <end position="85"/>
    </location>
</feature>
<dbReference type="PANTHER" id="PTHR30629:SF2">
    <property type="entry name" value="PROPHAGE INTEGRASE INTS-RELATED"/>
    <property type="match status" value="1"/>
</dbReference>
<dbReference type="Gene3D" id="3.30.160.390">
    <property type="entry name" value="Integrase, DNA-binding domain"/>
    <property type="match status" value="1"/>
</dbReference>
<evidence type="ECO:0000313" key="4">
    <source>
        <dbReference type="EMBL" id="VCU71105.1"/>
    </source>
</evidence>
<evidence type="ECO:0000256" key="2">
    <source>
        <dbReference type="ARBA" id="ARBA00022908"/>
    </source>
</evidence>
<dbReference type="RefSeq" id="WP_124080566.1">
    <property type="nucleotide sequence ID" value="NZ_UWPJ01000024.1"/>
</dbReference>
<sequence>MGLLTETQIRAAKPGPKEHFLNDGDNLFLRVRDTGKAWVYRYERDGKLGMEPYPAVTLAQARGKAYEANSQRANGLDPKEVRERQGEQARIAQLLKCHL</sequence>
<organism evidence="4 5">
    <name type="scientific">Pigmentiphaga humi</name>
    <dbReference type="NCBI Taxonomy" id="2478468"/>
    <lineage>
        <taxon>Bacteria</taxon>
        <taxon>Pseudomonadati</taxon>
        <taxon>Pseudomonadota</taxon>
        <taxon>Betaproteobacteria</taxon>
        <taxon>Burkholderiales</taxon>
        <taxon>Alcaligenaceae</taxon>
        <taxon>Pigmentiphaga</taxon>
    </lineage>
</organism>
<dbReference type="Proteomes" id="UP000277294">
    <property type="component" value="Unassembled WGS sequence"/>
</dbReference>
<reference evidence="4 5" key="1">
    <citation type="submission" date="2018-10" db="EMBL/GenBank/DDBJ databases">
        <authorList>
            <person name="Criscuolo A."/>
        </authorList>
    </citation>
    <scope>NUCLEOTIDE SEQUENCE [LARGE SCALE GENOMIC DNA]</scope>
    <source>
        <strain evidence="4">DnA1</strain>
    </source>
</reference>
<gene>
    <name evidence="4" type="primary">intS_1</name>
    <name evidence="4" type="ORF">PIGHUM_03185</name>
</gene>